<evidence type="ECO:0000259" key="5">
    <source>
        <dbReference type="PROSITE" id="PS50932"/>
    </source>
</evidence>
<sequence length="363" mass="38623">MKSSNHGRKTGVRALRVSAADVAREAGVTPATVSYVFNGRGGVSAEMRQRVLQIAREMGYPLERHRAKLDADRTRVLGLVLAHIDNPFYADVAAGTIDAARGQGYEVFLAHTQESPETLASVVEAMITRRVDGIVLTVLHPDDGGIVRRLRQTRMPFVQLIRRIPGLHADFIGIDDVTAAEEIVRHVVEHGYTDLAVVTGPHNSSSSGSRAEAFVATAQRLGAPVPSHRRFTTSLTAEGGNHAARHLIETGDVPRAIVCGSDAIASGVIGSLRGNGIRIPEDVAVTGIDGVFPAASMLAELTTISVPRRHMAELAVDQLIRRIDGAGGPTRESIRPYELHIGTTCGCPPRAISPVAGEFAGAT</sequence>
<accession>A0A4R4VVL8</accession>
<keyword evidence="3" id="KW-0238">DNA-binding</keyword>
<dbReference type="PROSITE" id="PS50932">
    <property type="entry name" value="HTH_LACI_2"/>
    <property type="match status" value="1"/>
</dbReference>
<dbReference type="CDD" id="cd01392">
    <property type="entry name" value="HTH_LacI"/>
    <property type="match status" value="1"/>
</dbReference>
<dbReference type="InterPro" id="IPR001761">
    <property type="entry name" value="Peripla_BP/Lac1_sug-bd_dom"/>
</dbReference>
<dbReference type="InterPro" id="IPR010982">
    <property type="entry name" value="Lambda_DNA-bd_dom_sf"/>
</dbReference>
<dbReference type="CDD" id="cd06267">
    <property type="entry name" value="PBP1_LacI_sugar_binding-like"/>
    <property type="match status" value="1"/>
</dbReference>
<dbReference type="GO" id="GO:0000976">
    <property type="term" value="F:transcription cis-regulatory region binding"/>
    <property type="evidence" value="ECO:0007669"/>
    <property type="project" value="TreeGrafter"/>
</dbReference>
<dbReference type="InterPro" id="IPR028082">
    <property type="entry name" value="Peripla_BP_I"/>
</dbReference>
<dbReference type="SUPFAM" id="SSF53822">
    <property type="entry name" value="Periplasmic binding protein-like I"/>
    <property type="match status" value="1"/>
</dbReference>
<dbReference type="SUPFAM" id="SSF47413">
    <property type="entry name" value="lambda repressor-like DNA-binding domains"/>
    <property type="match status" value="1"/>
</dbReference>
<dbReference type="InterPro" id="IPR000843">
    <property type="entry name" value="HTH_LacI"/>
</dbReference>
<dbReference type="PANTHER" id="PTHR30146">
    <property type="entry name" value="LACI-RELATED TRANSCRIPTIONAL REPRESSOR"/>
    <property type="match status" value="1"/>
</dbReference>
<dbReference type="RefSeq" id="WP_132672218.1">
    <property type="nucleotide sequence ID" value="NZ_SMKS01000002.1"/>
</dbReference>
<organism evidence="6 7">
    <name type="scientific">Saccharopolyspora terrae</name>
    <dbReference type="NCBI Taxonomy" id="2530384"/>
    <lineage>
        <taxon>Bacteria</taxon>
        <taxon>Bacillati</taxon>
        <taxon>Actinomycetota</taxon>
        <taxon>Actinomycetes</taxon>
        <taxon>Pseudonocardiales</taxon>
        <taxon>Pseudonocardiaceae</taxon>
        <taxon>Saccharopolyspora</taxon>
    </lineage>
</organism>
<dbReference type="Pfam" id="PF00356">
    <property type="entry name" value="LacI"/>
    <property type="match status" value="1"/>
</dbReference>
<dbReference type="Gene3D" id="1.10.260.40">
    <property type="entry name" value="lambda repressor-like DNA-binding domains"/>
    <property type="match status" value="1"/>
</dbReference>
<proteinExistence type="predicted"/>
<dbReference type="Gene3D" id="3.40.50.2300">
    <property type="match status" value="2"/>
</dbReference>
<name>A0A4R4VVL8_9PSEU</name>
<dbReference type="GO" id="GO:0003700">
    <property type="term" value="F:DNA-binding transcription factor activity"/>
    <property type="evidence" value="ECO:0007669"/>
    <property type="project" value="TreeGrafter"/>
</dbReference>
<dbReference type="Pfam" id="PF00532">
    <property type="entry name" value="Peripla_BP_1"/>
    <property type="match status" value="1"/>
</dbReference>
<keyword evidence="7" id="KW-1185">Reference proteome</keyword>
<evidence type="ECO:0000256" key="1">
    <source>
        <dbReference type="ARBA" id="ARBA00022491"/>
    </source>
</evidence>
<feature type="domain" description="HTH lacI-type" evidence="5">
    <location>
        <begin position="17"/>
        <end position="71"/>
    </location>
</feature>
<dbReference type="SMART" id="SM00354">
    <property type="entry name" value="HTH_LACI"/>
    <property type="match status" value="1"/>
</dbReference>
<evidence type="ECO:0000313" key="6">
    <source>
        <dbReference type="EMBL" id="TDD10119.1"/>
    </source>
</evidence>
<dbReference type="OrthoDB" id="252678at2"/>
<dbReference type="PANTHER" id="PTHR30146:SF148">
    <property type="entry name" value="HTH-TYPE TRANSCRIPTIONAL REPRESSOR PURR-RELATED"/>
    <property type="match status" value="1"/>
</dbReference>
<gene>
    <name evidence="6" type="ORF">E1181_02480</name>
</gene>
<keyword evidence="2" id="KW-0805">Transcription regulation</keyword>
<evidence type="ECO:0000256" key="2">
    <source>
        <dbReference type="ARBA" id="ARBA00023015"/>
    </source>
</evidence>
<comment type="caution">
    <text evidence="6">The sequence shown here is derived from an EMBL/GenBank/DDBJ whole genome shotgun (WGS) entry which is preliminary data.</text>
</comment>
<evidence type="ECO:0000313" key="7">
    <source>
        <dbReference type="Proteomes" id="UP000295674"/>
    </source>
</evidence>
<dbReference type="Proteomes" id="UP000295674">
    <property type="component" value="Unassembled WGS sequence"/>
</dbReference>
<keyword evidence="4" id="KW-0804">Transcription</keyword>
<dbReference type="EMBL" id="SMKS01000002">
    <property type="protein sequence ID" value="TDD10119.1"/>
    <property type="molecule type" value="Genomic_DNA"/>
</dbReference>
<evidence type="ECO:0000256" key="3">
    <source>
        <dbReference type="ARBA" id="ARBA00023125"/>
    </source>
</evidence>
<reference evidence="6 7" key="1">
    <citation type="submission" date="2019-03" db="EMBL/GenBank/DDBJ databases">
        <title>Draft genome sequences of novel Actinobacteria.</title>
        <authorList>
            <person name="Sahin N."/>
            <person name="Ay H."/>
            <person name="Saygin H."/>
        </authorList>
    </citation>
    <scope>NUCLEOTIDE SEQUENCE [LARGE SCALE GENOMIC DNA]</scope>
    <source>
        <strain evidence="6 7">16K309</strain>
    </source>
</reference>
<protein>
    <submittedName>
        <fullName evidence="6">LacI family transcriptional regulator</fullName>
    </submittedName>
</protein>
<dbReference type="AlphaFoldDB" id="A0A4R4VVL8"/>
<evidence type="ECO:0000256" key="4">
    <source>
        <dbReference type="ARBA" id="ARBA00023163"/>
    </source>
</evidence>
<keyword evidence="1" id="KW-0678">Repressor</keyword>